<name>A0A8X6S9N2_TRICX</name>
<organism evidence="2 3">
    <name type="scientific">Trichonephila clavipes</name>
    <name type="common">Golden silk orbweaver</name>
    <name type="synonym">Nephila clavipes</name>
    <dbReference type="NCBI Taxonomy" id="2585209"/>
    <lineage>
        <taxon>Eukaryota</taxon>
        <taxon>Metazoa</taxon>
        <taxon>Ecdysozoa</taxon>
        <taxon>Arthropoda</taxon>
        <taxon>Chelicerata</taxon>
        <taxon>Arachnida</taxon>
        <taxon>Araneae</taxon>
        <taxon>Araneomorphae</taxon>
        <taxon>Entelegynae</taxon>
        <taxon>Araneoidea</taxon>
        <taxon>Nephilidae</taxon>
        <taxon>Trichonephila</taxon>
    </lineage>
</organism>
<evidence type="ECO:0000313" key="3">
    <source>
        <dbReference type="Proteomes" id="UP000887159"/>
    </source>
</evidence>
<reference evidence="2" key="1">
    <citation type="submission" date="2020-08" db="EMBL/GenBank/DDBJ databases">
        <title>Multicomponent nature underlies the extraordinary mechanical properties of spider dragline silk.</title>
        <authorList>
            <person name="Kono N."/>
            <person name="Nakamura H."/>
            <person name="Mori M."/>
            <person name="Yoshida Y."/>
            <person name="Ohtoshi R."/>
            <person name="Malay A.D."/>
            <person name="Moran D.A.P."/>
            <person name="Tomita M."/>
            <person name="Numata K."/>
            <person name="Arakawa K."/>
        </authorList>
    </citation>
    <scope>NUCLEOTIDE SEQUENCE</scope>
</reference>
<accession>A0A8X6S9N2</accession>
<dbReference type="GO" id="GO:0005634">
    <property type="term" value="C:nucleus"/>
    <property type="evidence" value="ECO:0007669"/>
    <property type="project" value="UniProtKB-SubCell"/>
</dbReference>
<sequence>MARETKKSLGTSGVENSHLLAEACSEPLGMCLMECQGSMEHSLKTTGLDDVTRWLIAGRLETGQSLATICRNLGVTRNVVSTLWKQFTETEPWPTNLVKVAKEQ</sequence>
<dbReference type="EMBL" id="BMAU01021272">
    <property type="protein sequence ID" value="GFY07378.1"/>
    <property type="molecule type" value="Genomic_DNA"/>
</dbReference>
<dbReference type="SUPFAM" id="SSF46689">
    <property type="entry name" value="Homeodomain-like"/>
    <property type="match status" value="1"/>
</dbReference>
<comment type="subcellular location">
    <subcellularLocation>
        <location evidence="1">Nucleus</location>
    </subcellularLocation>
</comment>
<protein>
    <submittedName>
        <fullName evidence="2">Uncharacterized protein</fullName>
    </submittedName>
</protein>
<evidence type="ECO:0000256" key="1">
    <source>
        <dbReference type="ARBA" id="ARBA00004123"/>
    </source>
</evidence>
<comment type="caution">
    <text evidence="2">The sequence shown here is derived from an EMBL/GenBank/DDBJ whole genome shotgun (WGS) entry which is preliminary data.</text>
</comment>
<dbReference type="AlphaFoldDB" id="A0A8X6S9N2"/>
<proteinExistence type="predicted"/>
<evidence type="ECO:0000313" key="2">
    <source>
        <dbReference type="EMBL" id="GFY07378.1"/>
    </source>
</evidence>
<dbReference type="Proteomes" id="UP000887159">
    <property type="component" value="Unassembled WGS sequence"/>
</dbReference>
<keyword evidence="3" id="KW-1185">Reference proteome</keyword>
<gene>
    <name evidence="2" type="ORF">TNCV_5085631</name>
</gene>
<dbReference type="InterPro" id="IPR009057">
    <property type="entry name" value="Homeodomain-like_sf"/>
</dbReference>